<evidence type="ECO:0000256" key="1">
    <source>
        <dbReference type="SAM" id="MobiDB-lite"/>
    </source>
</evidence>
<sequence>MPASNISNRIVTLDKSTSSSGAEDVDVRTRSPKSYRTVPIMTVSRSTTHTPSFVSSSSNTFPILASFIANLGIKVCTGMSARVIAKAGLPVNFTNGGKSTLNFHSMADAADIFPVDNGYVYVSNSEVDSGGGGVYGLYFDNDGNIMDYKRLLSGTSRNCGGGRTPWGTWISCEEHASGQCWQVDPKNQIQSAQTLLGGGGGNYESAAVDNRNSSKPIFFITEDSSAGALRRYTPPDATPIGWSSLTATGGNTSYLKFTNTTHFTWTTNKAEAQTSQSTYYPNVEGIDFYNGHLYFVSKVLKKLFALDMDNGNYTTSLTSNWGNPMPGGGAFNSQPDQIVRSGEYLYFTEDGGSTAGVYAAHTSTGAKSAVFEAISNLYSSDETTGLAFSPDGKRMYASFQDCVYLGLCTTSLNCGCLFEFTRVDGKSFDGSKLDLKYHAPEASATLFS</sequence>
<dbReference type="AlphaFoldDB" id="A0ABD3R957"/>
<evidence type="ECO:0000313" key="3">
    <source>
        <dbReference type="Proteomes" id="UP001530377"/>
    </source>
</evidence>
<dbReference type="Pfam" id="PF05787">
    <property type="entry name" value="PhoX"/>
    <property type="match status" value="1"/>
</dbReference>
<dbReference type="Proteomes" id="UP001530377">
    <property type="component" value="Unassembled WGS sequence"/>
</dbReference>
<dbReference type="PANTHER" id="PTHR35399">
    <property type="entry name" value="SLR8030 PROTEIN"/>
    <property type="match status" value="1"/>
</dbReference>
<dbReference type="InterPro" id="IPR008557">
    <property type="entry name" value="PhoX"/>
</dbReference>
<evidence type="ECO:0000313" key="2">
    <source>
        <dbReference type="EMBL" id="KAL3809562.1"/>
    </source>
</evidence>
<feature type="region of interest" description="Disordered" evidence="1">
    <location>
        <begin position="1"/>
        <end position="29"/>
    </location>
</feature>
<protein>
    <submittedName>
        <fullName evidence="2">Uncharacterized protein</fullName>
    </submittedName>
</protein>
<keyword evidence="3" id="KW-1185">Reference proteome</keyword>
<dbReference type="SUPFAM" id="SSF63825">
    <property type="entry name" value="YWTD domain"/>
    <property type="match status" value="1"/>
</dbReference>
<organism evidence="2 3">
    <name type="scientific">Cyclostephanos tholiformis</name>
    <dbReference type="NCBI Taxonomy" id="382380"/>
    <lineage>
        <taxon>Eukaryota</taxon>
        <taxon>Sar</taxon>
        <taxon>Stramenopiles</taxon>
        <taxon>Ochrophyta</taxon>
        <taxon>Bacillariophyta</taxon>
        <taxon>Coscinodiscophyceae</taxon>
        <taxon>Thalassiosirophycidae</taxon>
        <taxon>Stephanodiscales</taxon>
        <taxon>Stephanodiscaceae</taxon>
        <taxon>Cyclostephanos</taxon>
    </lineage>
</organism>
<name>A0ABD3R957_9STRA</name>
<dbReference type="EMBL" id="JALLPB020000396">
    <property type="protein sequence ID" value="KAL3809562.1"/>
    <property type="molecule type" value="Genomic_DNA"/>
</dbReference>
<feature type="compositionally biased region" description="Polar residues" evidence="1">
    <location>
        <begin position="1"/>
        <end position="21"/>
    </location>
</feature>
<gene>
    <name evidence="2" type="ORF">ACHAXA_001836</name>
</gene>
<reference evidence="2 3" key="1">
    <citation type="submission" date="2024-10" db="EMBL/GenBank/DDBJ databases">
        <title>Updated reference genomes for cyclostephanoid diatoms.</title>
        <authorList>
            <person name="Roberts W.R."/>
            <person name="Alverson A.J."/>
        </authorList>
    </citation>
    <scope>NUCLEOTIDE SEQUENCE [LARGE SCALE GENOMIC DNA]</scope>
    <source>
        <strain evidence="2 3">AJA228-03</strain>
    </source>
</reference>
<dbReference type="PANTHER" id="PTHR35399:SF2">
    <property type="entry name" value="DUF839 DOMAIN-CONTAINING PROTEIN"/>
    <property type="match status" value="1"/>
</dbReference>
<proteinExistence type="predicted"/>
<comment type="caution">
    <text evidence="2">The sequence shown here is derived from an EMBL/GenBank/DDBJ whole genome shotgun (WGS) entry which is preliminary data.</text>
</comment>
<accession>A0ABD3R957</accession>